<dbReference type="Proteomes" id="UP000694924">
    <property type="component" value="Unplaced"/>
</dbReference>
<gene>
    <name evidence="3" type="primary">LOC107065152</name>
</gene>
<feature type="domain" description="C2H2-type" evidence="1">
    <location>
        <begin position="116"/>
        <end position="139"/>
    </location>
</feature>
<protein>
    <submittedName>
        <fullName evidence="3">Zinc finger protein 511</fullName>
    </submittedName>
</protein>
<reference evidence="3" key="1">
    <citation type="submission" date="2025-08" db="UniProtKB">
        <authorList>
            <consortium name="RefSeq"/>
        </authorList>
    </citation>
    <scope>IDENTIFICATION</scope>
    <source>
        <tissue evidence="3">Whole body</tissue>
    </source>
</reference>
<proteinExistence type="predicted"/>
<evidence type="ECO:0000313" key="2">
    <source>
        <dbReference type="Proteomes" id="UP000694924"/>
    </source>
</evidence>
<keyword evidence="2" id="KW-1185">Reference proteome</keyword>
<dbReference type="PANTHER" id="PTHR21354:SF0">
    <property type="entry name" value="ZINC FINGER PROTEIN 511"/>
    <property type="match status" value="1"/>
</dbReference>
<dbReference type="GeneID" id="107065152"/>
<accession>A0ABM1I1I8</accession>
<evidence type="ECO:0000259" key="1">
    <source>
        <dbReference type="PROSITE" id="PS00028"/>
    </source>
</evidence>
<dbReference type="PANTHER" id="PTHR21354">
    <property type="entry name" value="ZINC FINGER PROTEIN 511"/>
    <property type="match status" value="1"/>
</dbReference>
<dbReference type="InterPro" id="IPR013087">
    <property type="entry name" value="Znf_C2H2_type"/>
</dbReference>
<dbReference type="InterPro" id="IPR039258">
    <property type="entry name" value="ZNF511"/>
</dbReference>
<dbReference type="RefSeq" id="XP_015174075.1">
    <property type="nucleotide sequence ID" value="XM_015318589.1"/>
</dbReference>
<evidence type="ECO:0000313" key="3">
    <source>
        <dbReference type="RefSeq" id="XP_015174075.1"/>
    </source>
</evidence>
<sequence length="272" mass="31956">MEFLKSIGVGVRPIDDPFFDETYKSCKIFQRKGVIAEDDEDLCHDIIKEFPCPNSQCAEVFKTLLDFEMHYNSCHRYICMECKKIKPNSRLLEIHIQETHDTFFKLLSEKQPMYQCYVSQCNMKFNNPNERREHCINVHKYPKNCRFDMPYIKKENSNNKMDVDSTNKMDIDIVDEKEEEEKKKKKKILLNKNQKMKTFNTNCRISNFENSAATCTVSSSTTVTNIDKNASLMFIPRQVEKSYARTLSKKQNKERNVLEAECMSDLAQSLPD</sequence>
<dbReference type="PROSITE" id="PS00028">
    <property type="entry name" value="ZINC_FINGER_C2H2_1"/>
    <property type="match status" value="1"/>
</dbReference>
<organism evidence="2 3">
    <name type="scientific">Polistes dominula</name>
    <name type="common">European paper wasp</name>
    <name type="synonym">Vespa dominula</name>
    <dbReference type="NCBI Taxonomy" id="743375"/>
    <lineage>
        <taxon>Eukaryota</taxon>
        <taxon>Metazoa</taxon>
        <taxon>Ecdysozoa</taxon>
        <taxon>Arthropoda</taxon>
        <taxon>Hexapoda</taxon>
        <taxon>Insecta</taxon>
        <taxon>Pterygota</taxon>
        <taxon>Neoptera</taxon>
        <taxon>Endopterygota</taxon>
        <taxon>Hymenoptera</taxon>
        <taxon>Apocrita</taxon>
        <taxon>Aculeata</taxon>
        <taxon>Vespoidea</taxon>
        <taxon>Vespidae</taxon>
        <taxon>Polistinae</taxon>
        <taxon>Polistini</taxon>
        <taxon>Polistes</taxon>
    </lineage>
</organism>
<name>A0ABM1I1I8_POLDO</name>
<dbReference type="SMART" id="SM00355">
    <property type="entry name" value="ZnF_C2H2"/>
    <property type="match status" value="3"/>
</dbReference>